<keyword evidence="3" id="KW-0813">Transport</keyword>
<comment type="similarity">
    <text evidence="2">Belongs to the EamA transporter family.</text>
</comment>
<keyword evidence="12" id="KW-1185">Reference proteome</keyword>
<dbReference type="Pfam" id="PF00892">
    <property type="entry name" value="EamA"/>
    <property type="match status" value="2"/>
</dbReference>
<name>A0A4R7JAQ1_9ACTN</name>
<evidence type="ECO:0000256" key="9">
    <source>
        <dbReference type="SAM" id="Phobius"/>
    </source>
</evidence>
<evidence type="ECO:0000256" key="7">
    <source>
        <dbReference type="ARBA" id="ARBA00023136"/>
    </source>
</evidence>
<keyword evidence="7 9" id="KW-0472">Membrane</keyword>
<comment type="subcellular location">
    <subcellularLocation>
        <location evidence="1">Cell membrane</location>
        <topology evidence="1">Multi-pass membrane protein</topology>
    </subcellularLocation>
</comment>
<dbReference type="RefSeq" id="WP_133754796.1">
    <property type="nucleotide sequence ID" value="NZ_CP171129.1"/>
</dbReference>
<dbReference type="GO" id="GO:0005886">
    <property type="term" value="C:plasma membrane"/>
    <property type="evidence" value="ECO:0007669"/>
    <property type="project" value="UniProtKB-SubCell"/>
</dbReference>
<reference evidence="11 12" key="1">
    <citation type="submission" date="2019-03" db="EMBL/GenBank/DDBJ databases">
        <title>Genomic Encyclopedia of Archaeal and Bacterial Type Strains, Phase II (KMG-II): from individual species to whole genera.</title>
        <authorList>
            <person name="Goeker M."/>
        </authorList>
    </citation>
    <scope>NUCLEOTIDE SEQUENCE [LARGE SCALE GENOMIC DNA]</scope>
    <source>
        <strain evidence="11 12">DSM 24323</strain>
    </source>
</reference>
<evidence type="ECO:0000313" key="12">
    <source>
        <dbReference type="Proteomes" id="UP000295371"/>
    </source>
</evidence>
<keyword evidence="4" id="KW-1003">Cell membrane</keyword>
<feature type="region of interest" description="Disordered" evidence="8">
    <location>
        <begin position="1"/>
        <end position="27"/>
    </location>
</feature>
<dbReference type="NCBIfam" id="TIGR00688">
    <property type="entry name" value="rarD"/>
    <property type="match status" value="1"/>
</dbReference>
<protein>
    <submittedName>
        <fullName evidence="11">Chloramphenicol-sensitive protein RarD</fullName>
    </submittedName>
</protein>
<evidence type="ECO:0000259" key="10">
    <source>
        <dbReference type="Pfam" id="PF00892"/>
    </source>
</evidence>
<dbReference type="SUPFAM" id="SSF103481">
    <property type="entry name" value="Multidrug resistance efflux transporter EmrE"/>
    <property type="match status" value="2"/>
</dbReference>
<keyword evidence="5 9" id="KW-0812">Transmembrane</keyword>
<evidence type="ECO:0000256" key="6">
    <source>
        <dbReference type="ARBA" id="ARBA00022989"/>
    </source>
</evidence>
<feature type="domain" description="EamA" evidence="10">
    <location>
        <begin position="182"/>
        <end position="311"/>
    </location>
</feature>
<proteinExistence type="inferred from homology"/>
<sequence>MGDRATDPAGEFGAPSVTPEPVAVPDGQADRRASRRGLAAAIGAYVFWGLVPLFWPLLDRSGAVELLAHRIVWAFVLALLIALLVARRELRRTLGSPRALLLLALASVVISVNWGTYIWAVTHEQVVQASLGYYINPILSILAGVLVLGERLSVPQWVAVGLAAAAVVVLTVDYGRPPWVSLILAASFATYGVCKKFTDADPIVTLVIESGFVLLPSIGYLVWLGLQGRGTFGALGTGYSLLLVVSGVITVAPLLGFAYAATRLGLSTMGLAQYLAPTLQFVLGVWWFGEPMGTARWIGFGLVWLALLVLTVGALLPAPRVRLRAADHASGHDGTTAGPPTRGPGDPGRRRRTDRHRRRSADG</sequence>
<evidence type="ECO:0000256" key="4">
    <source>
        <dbReference type="ARBA" id="ARBA00022475"/>
    </source>
</evidence>
<feature type="transmembrane region" description="Helical" evidence="9">
    <location>
        <begin position="271"/>
        <end position="289"/>
    </location>
</feature>
<evidence type="ECO:0000256" key="3">
    <source>
        <dbReference type="ARBA" id="ARBA00022448"/>
    </source>
</evidence>
<evidence type="ECO:0000256" key="1">
    <source>
        <dbReference type="ARBA" id="ARBA00004651"/>
    </source>
</evidence>
<feature type="transmembrane region" description="Helical" evidence="9">
    <location>
        <begin position="295"/>
        <end position="316"/>
    </location>
</feature>
<feature type="transmembrane region" description="Helical" evidence="9">
    <location>
        <begin position="37"/>
        <end position="55"/>
    </location>
</feature>
<keyword evidence="6 9" id="KW-1133">Transmembrane helix</keyword>
<feature type="transmembrane region" description="Helical" evidence="9">
    <location>
        <begin position="238"/>
        <end position="259"/>
    </location>
</feature>
<feature type="region of interest" description="Disordered" evidence="8">
    <location>
        <begin position="327"/>
        <end position="363"/>
    </location>
</feature>
<dbReference type="InterPro" id="IPR000620">
    <property type="entry name" value="EamA_dom"/>
</dbReference>
<comment type="caution">
    <text evidence="11">The sequence shown here is derived from an EMBL/GenBank/DDBJ whole genome shotgun (WGS) entry which is preliminary data.</text>
</comment>
<feature type="transmembrane region" description="Helical" evidence="9">
    <location>
        <begin position="206"/>
        <end position="226"/>
    </location>
</feature>
<dbReference type="PANTHER" id="PTHR22911">
    <property type="entry name" value="ACYL-MALONYL CONDENSING ENZYME-RELATED"/>
    <property type="match status" value="1"/>
</dbReference>
<feature type="transmembrane region" description="Helical" evidence="9">
    <location>
        <begin position="131"/>
        <end position="149"/>
    </location>
</feature>
<feature type="transmembrane region" description="Helical" evidence="9">
    <location>
        <begin position="178"/>
        <end position="194"/>
    </location>
</feature>
<dbReference type="Proteomes" id="UP000295371">
    <property type="component" value="Unassembled WGS sequence"/>
</dbReference>
<organism evidence="11 12">
    <name type="scientific">Naumannella halotolerans</name>
    <dbReference type="NCBI Taxonomy" id="993414"/>
    <lineage>
        <taxon>Bacteria</taxon>
        <taxon>Bacillati</taxon>
        <taxon>Actinomycetota</taxon>
        <taxon>Actinomycetes</taxon>
        <taxon>Propionibacteriales</taxon>
        <taxon>Propionibacteriaceae</taxon>
        <taxon>Naumannella</taxon>
    </lineage>
</organism>
<gene>
    <name evidence="11" type="ORF">CLV29_2090</name>
</gene>
<dbReference type="OrthoDB" id="369870at2"/>
<dbReference type="AlphaFoldDB" id="A0A4R7JAQ1"/>
<evidence type="ECO:0000256" key="8">
    <source>
        <dbReference type="SAM" id="MobiDB-lite"/>
    </source>
</evidence>
<feature type="compositionally biased region" description="Low complexity" evidence="8">
    <location>
        <begin position="333"/>
        <end position="344"/>
    </location>
</feature>
<dbReference type="PANTHER" id="PTHR22911:SF137">
    <property type="entry name" value="SOLUTE CARRIER FAMILY 35 MEMBER G2-RELATED"/>
    <property type="match status" value="1"/>
</dbReference>
<accession>A0A4R7JAQ1</accession>
<evidence type="ECO:0000256" key="5">
    <source>
        <dbReference type="ARBA" id="ARBA00022692"/>
    </source>
</evidence>
<feature type="transmembrane region" description="Helical" evidence="9">
    <location>
        <begin position="67"/>
        <end position="87"/>
    </location>
</feature>
<feature type="domain" description="EamA" evidence="10">
    <location>
        <begin position="36"/>
        <end position="171"/>
    </location>
</feature>
<feature type="transmembrane region" description="Helical" evidence="9">
    <location>
        <begin position="99"/>
        <end position="119"/>
    </location>
</feature>
<dbReference type="EMBL" id="SOAW01000001">
    <property type="protein sequence ID" value="TDT34424.1"/>
    <property type="molecule type" value="Genomic_DNA"/>
</dbReference>
<evidence type="ECO:0000256" key="2">
    <source>
        <dbReference type="ARBA" id="ARBA00007362"/>
    </source>
</evidence>
<evidence type="ECO:0000313" key="11">
    <source>
        <dbReference type="EMBL" id="TDT34424.1"/>
    </source>
</evidence>
<dbReference type="InterPro" id="IPR037185">
    <property type="entry name" value="EmrE-like"/>
</dbReference>
<dbReference type="InterPro" id="IPR004626">
    <property type="entry name" value="RarD"/>
</dbReference>
<feature type="compositionally biased region" description="Basic residues" evidence="8">
    <location>
        <begin position="349"/>
        <end position="363"/>
    </location>
</feature>
<feature type="transmembrane region" description="Helical" evidence="9">
    <location>
        <begin position="156"/>
        <end position="172"/>
    </location>
</feature>